<evidence type="ECO:0000313" key="3">
    <source>
        <dbReference type="Proteomes" id="UP001221898"/>
    </source>
</evidence>
<dbReference type="EMBL" id="JAINUG010000596">
    <property type="protein sequence ID" value="KAJ8366397.1"/>
    <property type="molecule type" value="Genomic_DNA"/>
</dbReference>
<accession>A0AAD7VZH1</accession>
<evidence type="ECO:0000256" key="1">
    <source>
        <dbReference type="SAM" id="MobiDB-lite"/>
    </source>
</evidence>
<proteinExistence type="predicted"/>
<sequence>MTRFAIEKVPSITTCLTFHLVTLHLTSLIPLTPFPPKTKGSKKVRHDSSPSSPPRRIHISSSVLKKGPKDPCGRLWVVRSV</sequence>
<reference evidence="2" key="1">
    <citation type="journal article" date="2023" name="Science">
        <title>Genome structures resolve the early diversification of teleost fishes.</title>
        <authorList>
            <person name="Parey E."/>
            <person name="Louis A."/>
            <person name="Montfort J."/>
            <person name="Bouchez O."/>
            <person name="Roques C."/>
            <person name="Iampietro C."/>
            <person name="Lluch J."/>
            <person name="Castinel A."/>
            <person name="Donnadieu C."/>
            <person name="Desvignes T."/>
            <person name="Floi Bucao C."/>
            <person name="Jouanno E."/>
            <person name="Wen M."/>
            <person name="Mejri S."/>
            <person name="Dirks R."/>
            <person name="Jansen H."/>
            <person name="Henkel C."/>
            <person name="Chen W.J."/>
            <person name="Zahm M."/>
            <person name="Cabau C."/>
            <person name="Klopp C."/>
            <person name="Thompson A.W."/>
            <person name="Robinson-Rechavi M."/>
            <person name="Braasch I."/>
            <person name="Lecointre G."/>
            <person name="Bobe J."/>
            <person name="Postlethwait J.H."/>
            <person name="Berthelot C."/>
            <person name="Roest Crollius H."/>
            <person name="Guiguen Y."/>
        </authorList>
    </citation>
    <scope>NUCLEOTIDE SEQUENCE</scope>
    <source>
        <strain evidence="2">NC1722</strain>
    </source>
</reference>
<name>A0AAD7VZH1_9TELE</name>
<dbReference type="Proteomes" id="UP001221898">
    <property type="component" value="Unassembled WGS sequence"/>
</dbReference>
<gene>
    <name evidence="2" type="ORF">AAFF_G00355980</name>
</gene>
<dbReference type="AlphaFoldDB" id="A0AAD7VZH1"/>
<evidence type="ECO:0000313" key="2">
    <source>
        <dbReference type="EMBL" id="KAJ8366397.1"/>
    </source>
</evidence>
<comment type="caution">
    <text evidence="2">The sequence shown here is derived from an EMBL/GenBank/DDBJ whole genome shotgun (WGS) entry which is preliminary data.</text>
</comment>
<organism evidence="2 3">
    <name type="scientific">Aldrovandia affinis</name>
    <dbReference type="NCBI Taxonomy" id="143900"/>
    <lineage>
        <taxon>Eukaryota</taxon>
        <taxon>Metazoa</taxon>
        <taxon>Chordata</taxon>
        <taxon>Craniata</taxon>
        <taxon>Vertebrata</taxon>
        <taxon>Euteleostomi</taxon>
        <taxon>Actinopterygii</taxon>
        <taxon>Neopterygii</taxon>
        <taxon>Teleostei</taxon>
        <taxon>Notacanthiformes</taxon>
        <taxon>Halosauridae</taxon>
        <taxon>Aldrovandia</taxon>
    </lineage>
</organism>
<protein>
    <submittedName>
        <fullName evidence="2">Uncharacterized protein</fullName>
    </submittedName>
</protein>
<keyword evidence="3" id="KW-1185">Reference proteome</keyword>
<feature type="region of interest" description="Disordered" evidence="1">
    <location>
        <begin position="33"/>
        <end position="70"/>
    </location>
</feature>